<name>A0A9D1UUN0_9MICC</name>
<organism evidence="4 5">
    <name type="scientific">Candidatus Nesterenkonia stercoripullorum</name>
    <dbReference type="NCBI Taxonomy" id="2838701"/>
    <lineage>
        <taxon>Bacteria</taxon>
        <taxon>Bacillati</taxon>
        <taxon>Actinomycetota</taxon>
        <taxon>Actinomycetes</taxon>
        <taxon>Micrococcales</taxon>
        <taxon>Micrococcaceae</taxon>
        <taxon>Nesterenkonia</taxon>
    </lineage>
</organism>
<dbReference type="PANTHER" id="PTHR42861">
    <property type="entry name" value="CALCIUM-TRANSPORTING ATPASE"/>
    <property type="match status" value="1"/>
</dbReference>
<feature type="domain" description="Cation-transporting P-type ATPase N-terminal" evidence="3">
    <location>
        <begin position="16"/>
        <end position="89"/>
    </location>
</feature>
<dbReference type="Gene3D" id="1.20.1110.10">
    <property type="entry name" value="Calcium-transporting ATPase, transmembrane domain"/>
    <property type="match status" value="1"/>
</dbReference>
<dbReference type="Pfam" id="PF00690">
    <property type="entry name" value="Cation_ATPase_N"/>
    <property type="match status" value="1"/>
</dbReference>
<evidence type="ECO:0000313" key="5">
    <source>
        <dbReference type="Proteomes" id="UP000824151"/>
    </source>
</evidence>
<evidence type="ECO:0000313" key="4">
    <source>
        <dbReference type="EMBL" id="HIX00735.1"/>
    </source>
</evidence>
<comment type="caution">
    <text evidence="4">The sequence shown here is derived from an EMBL/GenBank/DDBJ whole genome shotgun (WGS) entry which is preliminary data.</text>
</comment>
<dbReference type="InterPro" id="IPR023298">
    <property type="entry name" value="ATPase_P-typ_TM_dom_sf"/>
</dbReference>
<dbReference type="SMART" id="SM00831">
    <property type="entry name" value="Cation_ATPase_N"/>
    <property type="match status" value="1"/>
</dbReference>
<gene>
    <name evidence="4" type="ORF">H9871_11420</name>
</gene>
<dbReference type="AlphaFoldDB" id="A0A9D1UUN0"/>
<proteinExistence type="predicted"/>
<sequence>MTTAREITPGTTTSSPWHATESAETRDILEAPSGGLTAAEAAARLERYGPNELTMQERDGWLVMLARQFKSPMVLFLFIAALVTALQQEWFDVIVIVLVLILNASIGFWQARKAESDVQALQNLTSPEAGVLRD</sequence>
<evidence type="ECO:0000256" key="1">
    <source>
        <dbReference type="SAM" id="MobiDB-lite"/>
    </source>
</evidence>
<evidence type="ECO:0000259" key="3">
    <source>
        <dbReference type="SMART" id="SM00831"/>
    </source>
</evidence>
<dbReference type="InterPro" id="IPR004014">
    <property type="entry name" value="ATPase_P-typ_cation-transptr_N"/>
</dbReference>
<feature type="transmembrane region" description="Helical" evidence="2">
    <location>
        <begin position="93"/>
        <end position="111"/>
    </location>
</feature>
<keyword evidence="2" id="KW-0472">Membrane</keyword>
<dbReference type="Gene3D" id="2.70.150.10">
    <property type="entry name" value="Calcium-transporting ATPase, cytoplasmic transduction domain A"/>
    <property type="match status" value="1"/>
</dbReference>
<keyword evidence="2" id="KW-1133">Transmembrane helix</keyword>
<accession>A0A9D1UUN0</accession>
<feature type="transmembrane region" description="Helical" evidence="2">
    <location>
        <begin position="69"/>
        <end position="87"/>
    </location>
</feature>
<evidence type="ECO:0000256" key="2">
    <source>
        <dbReference type="SAM" id="Phobius"/>
    </source>
</evidence>
<dbReference type="Proteomes" id="UP000824151">
    <property type="component" value="Unassembled WGS sequence"/>
</dbReference>
<dbReference type="EMBL" id="DXGD01000424">
    <property type="protein sequence ID" value="HIX00735.1"/>
    <property type="molecule type" value="Genomic_DNA"/>
</dbReference>
<feature type="region of interest" description="Disordered" evidence="1">
    <location>
        <begin position="1"/>
        <end position="20"/>
    </location>
</feature>
<protein>
    <submittedName>
        <fullName evidence="4">Haloacid dehalogenase</fullName>
    </submittedName>
</protein>
<dbReference type="SUPFAM" id="SSF81665">
    <property type="entry name" value="Calcium ATPase, transmembrane domain M"/>
    <property type="match status" value="1"/>
</dbReference>
<feature type="non-terminal residue" evidence="4">
    <location>
        <position position="134"/>
    </location>
</feature>
<keyword evidence="2" id="KW-0812">Transmembrane</keyword>
<reference evidence="4" key="1">
    <citation type="journal article" date="2021" name="PeerJ">
        <title>Extensive microbial diversity within the chicken gut microbiome revealed by metagenomics and culture.</title>
        <authorList>
            <person name="Gilroy R."/>
            <person name="Ravi A."/>
            <person name="Getino M."/>
            <person name="Pursley I."/>
            <person name="Horton D.L."/>
            <person name="Alikhan N.F."/>
            <person name="Baker D."/>
            <person name="Gharbi K."/>
            <person name="Hall N."/>
            <person name="Watson M."/>
            <person name="Adriaenssens E.M."/>
            <person name="Foster-Nyarko E."/>
            <person name="Jarju S."/>
            <person name="Secka A."/>
            <person name="Antonio M."/>
            <person name="Oren A."/>
            <person name="Chaudhuri R.R."/>
            <person name="La Ragione R."/>
            <person name="Hildebrand F."/>
            <person name="Pallen M.J."/>
        </authorList>
    </citation>
    <scope>NUCLEOTIDE SEQUENCE</scope>
    <source>
        <strain evidence="4">ChiHejej3B27-3195</strain>
    </source>
</reference>
<feature type="compositionally biased region" description="Polar residues" evidence="1">
    <location>
        <begin position="1"/>
        <end position="17"/>
    </location>
</feature>
<reference evidence="4" key="2">
    <citation type="submission" date="2021-04" db="EMBL/GenBank/DDBJ databases">
        <authorList>
            <person name="Gilroy R."/>
        </authorList>
    </citation>
    <scope>NUCLEOTIDE SEQUENCE</scope>
    <source>
        <strain evidence="4">ChiHejej3B27-3195</strain>
    </source>
</reference>